<proteinExistence type="predicted"/>
<sequence>MIPEALRIQSTFFCQGRCCGSSLVLRPSLVQKKFAWSDVCRLNRLSSVTSASVNRWICTGLRIGSSASL</sequence>
<keyword evidence="2" id="KW-1185">Reference proteome</keyword>
<dbReference type="Proteomes" id="UP001476798">
    <property type="component" value="Unassembled WGS sequence"/>
</dbReference>
<comment type="caution">
    <text evidence="1">The sequence shown here is derived from an EMBL/GenBank/DDBJ whole genome shotgun (WGS) entry which is preliminary data.</text>
</comment>
<name>A0ABV0P5E7_9TELE</name>
<protein>
    <submittedName>
        <fullName evidence="1">Uncharacterized protein</fullName>
    </submittedName>
</protein>
<gene>
    <name evidence="1" type="ORF">GOODEAATRI_016921</name>
</gene>
<dbReference type="EMBL" id="JAHRIO010061307">
    <property type="protein sequence ID" value="MEQ2178709.1"/>
    <property type="molecule type" value="Genomic_DNA"/>
</dbReference>
<evidence type="ECO:0000313" key="2">
    <source>
        <dbReference type="Proteomes" id="UP001476798"/>
    </source>
</evidence>
<evidence type="ECO:0000313" key="1">
    <source>
        <dbReference type="EMBL" id="MEQ2178709.1"/>
    </source>
</evidence>
<accession>A0ABV0P5E7</accession>
<reference evidence="1 2" key="1">
    <citation type="submission" date="2021-06" db="EMBL/GenBank/DDBJ databases">
        <authorList>
            <person name="Palmer J.M."/>
        </authorList>
    </citation>
    <scope>NUCLEOTIDE SEQUENCE [LARGE SCALE GENOMIC DNA]</scope>
    <source>
        <strain evidence="1 2">GA_2019</strain>
        <tissue evidence="1">Muscle</tissue>
    </source>
</reference>
<organism evidence="1 2">
    <name type="scientific">Goodea atripinnis</name>
    <dbReference type="NCBI Taxonomy" id="208336"/>
    <lineage>
        <taxon>Eukaryota</taxon>
        <taxon>Metazoa</taxon>
        <taxon>Chordata</taxon>
        <taxon>Craniata</taxon>
        <taxon>Vertebrata</taxon>
        <taxon>Euteleostomi</taxon>
        <taxon>Actinopterygii</taxon>
        <taxon>Neopterygii</taxon>
        <taxon>Teleostei</taxon>
        <taxon>Neoteleostei</taxon>
        <taxon>Acanthomorphata</taxon>
        <taxon>Ovalentaria</taxon>
        <taxon>Atherinomorphae</taxon>
        <taxon>Cyprinodontiformes</taxon>
        <taxon>Goodeidae</taxon>
        <taxon>Goodea</taxon>
    </lineage>
</organism>